<keyword evidence="1" id="KW-0472">Membrane</keyword>
<keyword evidence="1" id="KW-1133">Transmembrane helix</keyword>
<name>A0A3N1NMQ9_9GAMM</name>
<dbReference type="Proteomes" id="UP000273643">
    <property type="component" value="Unassembled WGS sequence"/>
</dbReference>
<feature type="transmembrane region" description="Helical" evidence="1">
    <location>
        <begin position="138"/>
        <end position="159"/>
    </location>
</feature>
<accession>A0A3N1NMQ9</accession>
<feature type="transmembrane region" description="Helical" evidence="1">
    <location>
        <begin position="84"/>
        <end position="101"/>
    </location>
</feature>
<evidence type="ECO:0000313" key="3">
    <source>
        <dbReference type="Proteomes" id="UP000273643"/>
    </source>
</evidence>
<dbReference type="Pfam" id="PF11086">
    <property type="entry name" value="DUF2878"/>
    <property type="match status" value="1"/>
</dbReference>
<dbReference type="EMBL" id="RJUK01000001">
    <property type="protein sequence ID" value="ROQ20112.1"/>
    <property type="molecule type" value="Genomic_DNA"/>
</dbReference>
<dbReference type="RefSeq" id="WP_024460134.1">
    <property type="nucleotide sequence ID" value="NZ_RJUK01000001.1"/>
</dbReference>
<gene>
    <name evidence="2" type="ORF">EDC38_0708</name>
</gene>
<organism evidence="2 3">
    <name type="scientific">Marinimicrobium koreense</name>
    <dbReference type="NCBI Taxonomy" id="306545"/>
    <lineage>
        <taxon>Bacteria</taxon>
        <taxon>Pseudomonadati</taxon>
        <taxon>Pseudomonadota</taxon>
        <taxon>Gammaproteobacteria</taxon>
        <taxon>Cellvibrionales</taxon>
        <taxon>Cellvibrionaceae</taxon>
        <taxon>Marinimicrobium</taxon>
    </lineage>
</organism>
<evidence type="ECO:0000256" key="1">
    <source>
        <dbReference type="SAM" id="Phobius"/>
    </source>
</evidence>
<feature type="transmembrane region" description="Helical" evidence="1">
    <location>
        <begin position="113"/>
        <end position="132"/>
    </location>
</feature>
<sequence length="174" mass="19474">MELKRHYWWINAVISQIGWFVCVLLGNVPGVAFTFLFVVLHFRFAPVHPRDWLAVCVALPMGVAHDNLLGYFGVLDYSAESASGLAPGWLTCLWVIMALTLHHPLKALYERPWLIGVVGAVGGPMAYLGGVRLSGVEWGLPVTQGFLIMMAIWVWLLPLHRWLVLRGERLCGKV</sequence>
<feature type="transmembrane region" description="Helical" evidence="1">
    <location>
        <begin position="52"/>
        <end position="72"/>
    </location>
</feature>
<dbReference type="AlphaFoldDB" id="A0A3N1NMQ9"/>
<keyword evidence="1" id="KW-0812">Transmembrane</keyword>
<dbReference type="InterPro" id="IPR021306">
    <property type="entry name" value="DUF2878"/>
</dbReference>
<evidence type="ECO:0000313" key="2">
    <source>
        <dbReference type="EMBL" id="ROQ20112.1"/>
    </source>
</evidence>
<feature type="transmembrane region" description="Helical" evidence="1">
    <location>
        <begin position="17"/>
        <end position="40"/>
    </location>
</feature>
<proteinExistence type="predicted"/>
<keyword evidence="3" id="KW-1185">Reference proteome</keyword>
<reference evidence="2 3" key="1">
    <citation type="submission" date="2018-11" db="EMBL/GenBank/DDBJ databases">
        <title>Genomic Encyclopedia of Type Strains, Phase IV (KMG-IV): sequencing the most valuable type-strain genomes for metagenomic binning, comparative biology and taxonomic classification.</title>
        <authorList>
            <person name="Goeker M."/>
        </authorList>
    </citation>
    <scope>NUCLEOTIDE SEQUENCE [LARGE SCALE GENOMIC DNA]</scope>
    <source>
        <strain evidence="2 3">DSM 16974</strain>
    </source>
</reference>
<comment type="caution">
    <text evidence="2">The sequence shown here is derived from an EMBL/GenBank/DDBJ whole genome shotgun (WGS) entry which is preliminary data.</text>
</comment>
<protein>
    <submittedName>
        <fullName evidence="2">Uncharacterized protein DUF2878</fullName>
    </submittedName>
</protein>